<dbReference type="PANTHER" id="PTHR31374">
    <property type="entry name" value="AUXIN-INDUCED PROTEIN-LIKE-RELATED"/>
    <property type="match status" value="1"/>
</dbReference>
<dbReference type="InParanoid" id="A0A059A4M5"/>
<keyword evidence="2" id="KW-0217">Developmental protein</keyword>
<dbReference type="InterPro" id="IPR003676">
    <property type="entry name" value="SAUR_fam"/>
</dbReference>
<keyword evidence="3" id="KW-0341">Growth regulation</keyword>
<evidence type="ECO:0000256" key="1">
    <source>
        <dbReference type="ARBA" id="ARBA00006974"/>
    </source>
</evidence>
<dbReference type="OMA" id="YGFDQRN"/>
<reference evidence="4" key="1">
    <citation type="submission" date="2013-07" db="EMBL/GenBank/DDBJ databases">
        <title>The genome of Eucalyptus grandis.</title>
        <authorList>
            <person name="Schmutz J."/>
            <person name="Hayes R."/>
            <person name="Myburg A."/>
            <person name="Tuskan G."/>
            <person name="Grattapaglia D."/>
            <person name="Rokhsar D.S."/>
        </authorList>
    </citation>
    <scope>NUCLEOTIDE SEQUENCE</scope>
    <source>
        <tissue evidence="4">Leaf extractions</tissue>
    </source>
</reference>
<evidence type="ECO:0000313" key="4">
    <source>
        <dbReference type="EMBL" id="KCW48295.1"/>
    </source>
</evidence>
<organism evidence="4">
    <name type="scientific">Eucalyptus grandis</name>
    <name type="common">Flooded gum</name>
    <dbReference type="NCBI Taxonomy" id="71139"/>
    <lineage>
        <taxon>Eukaryota</taxon>
        <taxon>Viridiplantae</taxon>
        <taxon>Streptophyta</taxon>
        <taxon>Embryophyta</taxon>
        <taxon>Tracheophyta</taxon>
        <taxon>Spermatophyta</taxon>
        <taxon>Magnoliopsida</taxon>
        <taxon>eudicotyledons</taxon>
        <taxon>Gunneridae</taxon>
        <taxon>Pentapetalae</taxon>
        <taxon>rosids</taxon>
        <taxon>malvids</taxon>
        <taxon>Myrtales</taxon>
        <taxon>Myrtaceae</taxon>
        <taxon>Myrtoideae</taxon>
        <taxon>Eucalypteae</taxon>
        <taxon>Eucalyptus</taxon>
    </lineage>
</organism>
<dbReference type="PANTHER" id="PTHR31374:SF28">
    <property type="entry name" value="SAUR-LIKE AUXIN-RESPONSIVE PROTEIN FAMILY"/>
    <property type="match status" value="1"/>
</dbReference>
<dbReference type="AlphaFoldDB" id="A0A059A4M5"/>
<dbReference type="Pfam" id="PF02519">
    <property type="entry name" value="Auxin_inducible"/>
    <property type="match status" value="1"/>
</dbReference>
<dbReference type="Gramene" id="KCW48295">
    <property type="protein sequence ID" value="KCW48295"/>
    <property type="gene ID" value="EUGRSUZ_K02026"/>
</dbReference>
<dbReference type="eggNOG" id="ENOG502S23E">
    <property type="taxonomic scope" value="Eukaryota"/>
</dbReference>
<dbReference type="GO" id="GO:0009733">
    <property type="term" value="P:response to auxin"/>
    <property type="evidence" value="ECO:0007669"/>
    <property type="project" value="InterPro"/>
</dbReference>
<name>A0A059A4M5_EUCGR</name>
<evidence type="ECO:0000256" key="2">
    <source>
        <dbReference type="ARBA" id="ARBA00022473"/>
    </source>
</evidence>
<accession>A0A059A4M5</accession>
<gene>
    <name evidence="4" type="ORF">EUGRSUZ_K02026</name>
</gene>
<dbReference type="STRING" id="71139.A0A059A4M5"/>
<sequence>MGKKIVSLKKLAKRAKERALSADQDHQSQEVLLRERCGGECLPSSPSLTTPTGCFAVYVGEERQRFLVPTEFLCHPLFKMLLEKARKEFGFEQRNGLTVPCSVPAFREVLNAVECCNGKFEFGELVEEFV</sequence>
<proteinExistence type="inferred from homology"/>
<dbReference type="EMBL" id="KK198763">
    <property type="protein sequence ID" value="KCW48295.1"/>
    <property type="molecule type" value="Genomic_DNA"/>
</dbReference>
<evidence type="ECO:0008006" key="5">
    <source>
        <dbReference type="Google" id="ProtNLM"/>
    </source>
</evidence>
<comment type="similarity">
    <text evidence="1">Belongs to the ARG7 family.</text>
</comment>
<protein>
    <recommendedName>
        <fullName evidence="5">SAUR family protein</fullName>
    </recommendedName>
</protein>
<evidence type="ECO:0000256" key="3">
    <source>
        <dbReference type="ARBA" id="ARBA00022604"/>
    </source>
</evidence>
<dbReference type="FunCoup" id="A0A059A4M5">
    <property type="interactions" value="166"/>
</dbReference>